<evidence type="ECO:0008006" key="4">
    <source>
        <dbReference type="Google" id="ProtNLM"/>
    </source>
</evidence>
<dbReference type="Proteomes" id="UP001321473">
    <property type="component" value="Unassembled WGS sequence"/>
</dbReference>
<evidence type="ECO:0000313" key="3">
    <source>
        <dbReference type="Proteomes" id="UP001321473"/>
    </source>
</evidence>
<organism evidence="2 3">
    <name type="scientific">Amblyomma americanum</name>
    <name type="common">Lone star tick</name>
    <dbReference type="NCBI Taxonomy" id="6943"/>
    <lineage>
        <taxon>Eukaryota</taxon>
        <taxon>Metazoa</taxon>
        <taxon>Ecdysozoa</taxon>
        <taxon>Arthropoda</taxon>
        <taxon>Chelicerata</taxon>
        <taxon>Arachnida</taxon>
        <taxon>Acari</taxon>
        <taxon>Parasitiformes</taxon>
        <taxon>Ixodida</taxon>
        <taxon>Ixodoidea</taxon>
        <taxon>Ixodidae</taxon>
        <taxon>Amblyomminae</taxon>
        <taxon>Amblyomma</taxon>
    </lineage>
</organism>
<evidence type="ECO:0000313" key="2">
    <source>
        <dbReference type="EMBL" id="KAK8781516.1"/>
    </source>
</evidence>
<gene>
    <name evidence="1" type="ORF">V5799_014901</name>
    <name evidence="2" type="ORF">V5799_017144</name>
</gene>
<sequence length="180" mass="20511">MYPAVWRPPPPRPICYYCGIRGHVARVFRRRQRDERNQNGHFRKDETYSSYGYRPACAANGPHHDDTYSSYPYRLTFLPFDHPRFSSPSPSPDRSSNVRPVVAEFVAIQRLSWIASGFFSECQTGYRRHRCTADSIADLVSCLEEAKQQGDVALLVLLDVQAAFDSHPTPASSRPCTNLE</sequence>
<reference evidence="2 3" key="1">
    <citation type="journal article" date="2023" name="Arcadia Sci">
        <title>De novo assembly of a long-read Amblyomma americanum tick genome.</title>
        <authorList>
            <person name="Chou S."/>
            <person name="Poskanzer K.E."/>
            <person name="Rollins M."/>
            <person name="Thuy-Boun P.S."/>
        </authorList>
    </citation>
    <scope>NUCLEOTIDE SEQUENCE [LARGE SCALE GENOMIC DNA]</scope>
    <source>
        <strain evidence="2">F_SG_1</strain>
        <tissue evidence="2">Salivary glands</tissue>
    </source>
</reference>
<reference evidence="2" key="3">
    <citation type="submission" date="2024-02" db="EMBL/GenBank/DDBJ databases">
        <authorList>
            <person name="Mcdaniel E.A."/>
            <person name="Celebi F.M."/>
            <person name="Reiter T."/>
            <person name="Weiss E.C."/>
            <person name="Chou S."/>
        </authorList>
    </citation>
    <scope>NUCLEOTIDE SEQUENCE</scope>
    <source>
        <strain evidence="2">F_SG_1</strain>
        <tissue evidence="2">Salivary glands</tissue>
    </source>
</reference>
<dbReference type="AlphaFoldDB" id="A0AAQ4F343"/>
<evidence type="ECO:0000313" key="1">
    <source>
        <dbReference type="EMBL" id="KAK8768634.1"/>
    </source>
</evidence>
<protein>
    <recommendedName>
        <fullName evidence="4">Reverse transcriptase domain-containing protein</fullName>
    </recommendedName>
</protein>
<keyword evidence="3" id="KW-1185">Reference proteome</keyword>
<proteinExistence type="predicted"/>
<name>A0AAQ4F343_AMBAM</name>
<dbReference type="EMBL" id="JARKHS020007634">
    <property type="protein sequence ID" value="KAK8781516.1"/>
    <property type="molecule type" value="Genomic_DNA"/>
</dbReference>
<reference evidence="2" key="2">
    <citation type="submission" date="2023-03" db="EMBL/GenBank/DDBJ databases">
        <authorList>
            <person name="Thuy-Boun P."/>
        </authorList>
    </citation>
    <scope>NUCLEOTIDE SEQUENCE</scope>
    <source>
        <strain evidence="2">F_SG_1</strain>
        <tissue evidence="2">Salivary glands</tissue>
    </source>
</reference>
<dbReference type="EMBL" id="JARKHS020023663">
    <property type="protein sequence ID" value="KAK8768634.1"/>
    <property type="molecule type" value="Genomic_DNA"/>
</dbReference>
<accession>A0AAQ4F343</accession>
<comment type="caution">
    <text evidence="2">The sequence shown here is derived from an EMBL/GenBank/DDBJ whole genome shotgun (WGS) entry which is preliminary data.</text>
</comment>